<evidence type="ECO:0000256" key="1">
    <source>
        <dbReference type="ARBA" id="ARBA00001917"/>
    </source>
</evidence>
<dbReference type="Pfam" id="PF01613">
    <property type="entry name" value="Flavin_Reduct"/>
    <property type="match status" value="1"/>
</dbReference>
<evidence type="ECO:0000259" key="4">
    <source>
        <dbReference type="SMART" id="SM00903"/>
    </source>
</evidence>
<dbReference type="Gene3D" id="2.30.110.10">
    <property type="entry name" value="Electron Transport, Fmn-binding Protein, Chain A"/>
    <property type="match status" value="1"/>
</dbReference>
<dbReference type="PANTHER" id="PTHR43567">
    <property type="entry name" value="FLAVOREDOXIN-RELATED-RELATED"/>
    <property type="match status" value="1"/>
</dbReference>
<keyword evidence="6" id="KW-1185">Reference proteome</keyword>
<dbReference type="RefSeq" id="WP_119897048.1">
    <property type="nucleotide sequence ID" value="NZ_QNRC01000016.1"/>
</dbReference>
<dbReference type="PANTHER" id="PTHR43567:SF1">
    <property type="entry name" value="FLAVOREDOXIN"/>
    <property type="match status" value="1"/>
</dbReference>
<evidence type="ECO:0000256" key="3">
    <source>
        <dbReference type="ARBA" id="ARBA00038054"/>
    </source>
</evidence>
<dbReference type="OrthoDB" id="9792436at2"/>
<comment type="similarity">
    <text evidence="3">Belongs to the flavoredoxin family.</text>
</comment>
<reference evidence="6" key="1">
    <citation type="submission" date="2018-09" db="EMBL/GenBank/DDBJ databases">
        <title>Paracoccus onubensis nov. sp. a moderate halophilic bacterium isolated from Gruta de las Maravillas (Aracena, Spain).</title>
        <authorList>
            <person name="Jurado V."/>
            <person name="Gutierrez-Patricio S."/>
            <person name="Gonzalez-Pimentel J.L."/>
            <person name="Miller A.Z."/>
            <person name="Laiz L."/>
            <person name="Saiz-Jimenez C."/>
        </authorList>
    </citation>
    <scope>NUCLEOTIDE SEQUENCE [LARGE SCALE GENOMIC DNA]</scope>
    <source>
        <strain evidence="6">DSM 26381</strain>
    </source>
</reference>
<gene>
    <name evidence="5" type="ORF">D3P05_04805</name>
</gene>
<evidence type="ECO:0000313" key="6">
    <source>
        <dbReference type="Proteomes" id="UP000283587"/>
    </source>
</evidence>
<dbReference type="InterPro" id="IPR002563">
    <property type="entry name" value="Flavin_Rdtase-like_dom"/>
</dbReference>
<accession>A0A419AAB1</accession>
<comment type="caution">
    <text evidence="5">The sequence shown here is derived from an EMBL/GenBank/DDBJ whole genome shotgun (WGS) entry which is preliminary data.</text>
</comment>
<evidence type="ECO:0000256" key="2">
    <source>
        <dbReference type="ARBA" id="ARBA00022630"/>
    </source>
</evidence>
<evidence type="ECO:0000313" key="5">
    <source>
        <dbReference type="EMBL" id="RJL19539.1"/>
    </source>
</evidence>
<dbReference type="Proteomes" id="UP000283587">
    <property type="component" value="Unassembled WGS sequence"/>
</dbReference>
<dbReference type="AlphaFoldDB" id="A0A419AAB1"/>
<dbReference type="SUPFAM" id="SSF50475">
    <property type="entry name" value="FMN-binding split barrel"/>
    <property type="match status" value="1"/>
</dbReference>
<comment type="cofactor">
    <cofactor evidence="1">
        <name>FMN</name>
        <dbReference type="ChEBI" id="CHEBI:58210"/>
    </cofactor>
</comment>
<keyword evidence="2" id="KW-0285">Flavoprotein</keyword>
<organism evidence="5 6">
    <name type="scientific">Paracoccus siganidrum</name>
    <dbReference type="NCBI Taxonomy" id="1276757"/>
    <lineage>
        <taxon>Bacteria</taxon>
        <taxon>Pseudomonadati</taxon>
        <taxon>Pseudomonadota</taxon>
        <taxon>Alphaproteobacteria</taxon>
        <taxon>Rhodobacterales</taxon>
        <taxon>Paracoccaceae</taxon>
        <taxon>Paracoccus</taxon>
    </lineage>
</organism>
<dbReference type="InterPro" id="IPR012349">
    <property type="entry name" value="Split_barrel_FMN-bd"/>
</dbReference>
<feature type="domain" description="Flavin reductase like" evidence="4">
    <location>
        <begin position="12"/>
        <end position="153"/>
    </location>
</feature>
<dbReference type="InterPro" id="IPR052174">
    <property type="entry name" value="Flavoredoxin"/>
</dbReference>
<sequence>MQELPLNRAFTLIEPGPVTLVTTHDGQRDNVMTITWTMVMDFTPRFAITTGPWNHSWTALCQTRECVIAIPTLDMIDRVIGIGTCSGAEVDKFERFGLQSLAARHVRAPLIRDCLANVECRVVDIIEPHGIVVLDGLAAWIDGNRGEKRTLHAVGDGTFIVDGERLDRRQAMRSKLPDGV</sequence>
<dbReference type="GO" id="GO:0010181">
    <property type="term" value="F:FMN binding"/>
    <property type="evidence" value="ECO:0007669"/>
    <property type="project" value="InterPro"/>
</dbReference>
<dbReference type="GO" id="GO:0016646">
    <property type="term" value="F:oxidoreductase activity, acting on the CH-NH group of donors, NAD or NADP as acceptor"/>
    <property type="evidence" value="ECO:0007669"/>
    <property type="project" value="UniProtKB-ARBA"/>
</dbReference>
<dbReference type="SMART" id="SM00903">
    <property type="entry name" value="Flavin_Reduct"/>
    <property type="match status" value="1"/>
</dbReference>
<name>A0A419AAB1_9RHOB</name>
<protein>
    <submittedName>
        <fullName evidence="5">Flavin reductase family protein</fullName>
    </submittedName>
</protein>
<dbReference type="EMBL" id="QZEW01000015">
    <property type="protein sequence ID" value="RJL19539.1"/>
    <property type="molecule type" value="Genomic_DNA"/>
</dbReference>
<proteinExistence type="inferred from homology"/>